<proteinExistence type="predicted"/>
<gene>
    <name evidence="1" type="ORF">BCS90_09590</name>
</gene>
<accession>A0A7Z1MMF1</accession>
<dbReference type="RefSeq" id="WP_102387573.1">
    <property type="nucleotide sequence ID" value="NZ_CP170590.1"/>
</dbReference>
<name>A0A7Z1MMF1_9VIBR</name>
<dbReference type="AlphaFoldDB" id="A0A7Z1MMF1"/>
<reference evidence="1" key="2">
    <citation type="journal article" date="2018" name="Nature">
        <title>A major lineage of non-tailed dsDNA viruses as unrecognized killers of marine bacteria.</title>
        <authorList>
            <person name="Kauffman K.M."/>
            <person name="Hussain F.A."/>
            <person name="Yang J."/>
            <person name="Arevalo P."/>
            <person name="Brown J.M."/>
            <person name="Chang W.K."/>
            <person name="VanInsberghe D."/>
            <person name="Elsherbini J."/>
            <person name="Sharma R.S."/>
            <person name="Cutler M.B."/>
            <person name="Kelly L."/>
            <person name="Polz M.F."/>
        </authorList>
    </citation>
    <scope>NUCLEOTIDE SEQUENCE</scope>
    <source>
        <strain evidence="1">10N.222.46.E12</strain>
    </source>
</reference>
<reference evidence="1" key="1">
    <citation type="submission" date="2016-07" db="EMBL/GenBank/DDBJ databases">
        <authorList>
            <person name="Kauffman K."/>
            <person name="Arevalo P."/>
            <person name="Polz M.F."/>
        </authorList>
    </citation>
    <scope>NUCLEOTIDE SEQUENCE</scope>
    <source>
        <strain evidence="1">10N.222.46.E12</strain>
    </source>
</reference>
<protein>
    <submittedName>
        <fullName evidence="1">Uncharacterized protein</fullName>
    </submittedName>
</protein>
<organism evidence="1">
    <name type="scientific">Vibrio cyclitrophicus</name>
    <dbReference type="NCBI Taxonomy" id="47951"/>
    <lineage>
        <taxon>Bacteria</taxon>
        <taxon>Pseudomonadati</taxon>
        <taxon>Pseudomonadota</taxon>
        <taxon>Gammaproteobacteria</taxon>
        <taxon>Vibrionales</taxon>
        <taxon>Vibrionaceae</taxon>
        <taxon>Vibrio</taxon>
    </lineage>
</organism>
<comment type="caution">
    <text evidence="1">The sequence shown here is derived from an EMBL/GenBank/DDBJ whole genome shotgun (WGS) entry which is preliminary data.</text>
</comment>
<dbReference type="EMBL" id="MDBS01000003">
    <property type="protein sequence ID" value="PMP32978.1"/>
    <property type="molecule type" value="Genomic_DNA"/>
</dbReference>
<sequence length="65" mass="7406">MKIGQVNESDYPLTQKVRITAPIEVEVRGNNQVLKLFVNGKEVEVFRGMSVHLLNAQKEYEKAAF</sequence>
<evidence type="ECO:0000313" key="1">
    <source>
        <dbReference type="EMBL" id="PMP32978.1"/>
    </source>
</evidence>